<feature type="transmembrane region" description="Helical" evidence="7">
    <location>
        <begin position="12"/>
        <end position="35"/>
    </location>
</feature>
<dbReference type="PANTHER" id="PTHR33508">
    <property type="entry name" value="UPF0056 MEMBRANE PROTEIN YHCE"/>
    <property type="match status" value="1"/>
</dbReference>
<dbReference type="PANTHER" id="PTHR33508:SF1">
    <property type="entry name" value="UPF0056 MEMBRANE PROTEIN YHCE"/>
    <property type="match status" value="1"/>
</dbReference>
<organism evidence="8 9">
    <name type="scientific">Paludibaculum fermentans</name>
    <dbReference type="NCBI Taxonomy" id="1473598"/>
    <lineage>
        <taxon>Bacteria</taxon>
        <taxon>Pseudomonadati</taxon>
        <taxon>Acidobacteriota</taxon>
        <taxon>Terriglobia</taxon>
        <taxon>Bryobacterales</taxon>
        <taxon>Bryobacteraceae</taxon>
        <taxon>Paludibaculum</taxon>
    </lineage>
</organism>
<keyword evidence="3" id="KW-1003">Cell membrane</keyword>
<proteinExistence type="inferred from homology"/>
<dbReference type="NCBIfam" id="TIGR00427">
    <property type="entry name" value="NAAT family transporter"/>
    <property type="match status" value="1"/>
</dbReference>
<feature type="transmembrane region" description="Helical" evidence="7">
    <location>
        <begin position="193"/>
        <end position="215"/>
    </location>
</feature>
<evidence type="ECO:0000256" key="5">
    <source>
        <dbReference type="ARBA" id="ARBA00022989"/>
    </source>
</evidence>
<dbReference type="AlphaFoldDB" id="A0A7S7NLN6"/>
<feature type="transmembrane region" description="Helical" evidence="7">
    <location>
        <begin position="56"/>
        <end position="80"/>
    </location>
</feature>
<evidence type="ECO:0000256" key="4">
    <source>
        <dbReference type="ARBA" id="ARBA00022692"/>
    </source>
</evidence>
<keyword evidence="4 7" id="KW-0812">Transmembrane</keyword>
<dbReference type="Proteomes" id="UP000593892">
    <property type="component" value="Chromosome"/>
</dbReference>
<dbReference type="EMBL" id="CP063849">
    <property type="protein sequence ID" value="QOY85888.1"/>
    <property type="molecule type" value="Genomic_DNA"/>
</dbReference>
<evidence type="ECO:0000256" key="2">
    <source>
        <dbReference type="ARBA" id="ARBA00009784"/>
    </source>
</evidence>
<evidence type="ECO:0000256" key="6">
    <source>
        <dbReference type="ARBA" id="ARBA00023136"/>
    </source>
</evidence>
<evidence type="ECO:0000256" key="3">
    <source>
        <dbReference type="ARBA" id="ARBA00022475"/>
    </source>
</evidence>
<dbReference type="KEGG" id="pfer:IRI77_24115"/>
<dbReference type="RefSeq" id="WP_194447558.1">
    <property type="nucleotide sequence ID" value="NZ_CP063849.1"/>
</dbReference>
<reference evidence="8 9" key="1">
    <citation type="submission" date="2020-10" db="EMBL/GenBank/DDBJ databases">
        <title>Complete genome sequence of Paludibaculum fermentans P105T, a facultatively anaerobic acidobacterium capable of dissimilatory Fe(III) reduction.</title>
        <authorList>
            <person name="Dedysh S.N."/>
            <person name="Beletsky A.V."/>
            <person name="Kulichevskaya I.S."/>
            <person name="Mardanov A.V."/>
            <person name="Ravin N.V."/>
        </authorList>
    </citation>
    <scope>NUCLEOTIDE SEQUENCE [LARGE SCALE GENOMIC DNA]</scope>
    <source>
        <strain evidence="8 9">P105</strain>
    </source>
</reference>
<keyword evidence="9" id="KW-1185">Reference proteome</keyword>
<feature type="transmembrane region" description="Helical" evidence="7">
    <location>
        <begin position="154"/>
        <end position="173"/>
    </location>
</feature>
<dbReference type="InterPro" id="IPR002771">
    <property type="entry name" value="Multi_antbiot-R_MarC"/>
</dbReference>
<sequence>MLEDKLLFLELAKAASVSFVALLPLVNPVGTAPIFQAFVRQYPRDIQETLARKVALYGLLLLVSSLFLGVKILAFFGISLNVVQVAGGMVIAHTGWELLRHESPVDDTAVRETPVQAPLTRAFYPLTLPLTVGPGSISTAIGLGAHLNSNGIELMIASTLGMVVLSIVVWIVYHNAHRLEQLLGTTGTEILNRLSSFVLFALGLQILWNGLAVALRRP</sequence>
<keyword evidence="6 7" id="KW-0472">Membrane</keyword>
<dbReference type="Pfam" id="PF01914">
    <property type="entry name" value="MarC"/>
    <property type="match status" value="1"/>
</dbReference>
<evidence type="ECO:0000313" key="9">
    <source>
        <dbReference type="Proteomes" id="UP000593892"/>
    </source>
</evidence>
<name>A0A7S7NLN6_PALFE</name>
<evidence type="ECO:0000256" key="1">
    <source>
        <dbReference type="ARBA" id="ARBA00004651"/>
    </source>
</evidence>
<dbReference type="GO" id="GO:0005886">
    <property type="term" value="C:plasma membrane"/>
    <property type="evidence" value="ECO:0007669"/>
    <property type="project" value="UniProtKB-SubCell"/>
</dbReference>
<evidence type="ECO:0000313" key="8">
    <source>
        <dbReference type="EMBL" id="QOY85888.1"/>
    </source>
</evidence>
<evidence type="ECO:0000256" key="7">
    <source>
        <dbReference type="RuleBase" id="RU362048"/>
    </source>
</evidence>
<comment type="caution">
    <text evidence="7">Lacks conserved residue(s) required for the propagation of feature annotation.</text>
</comment>
<keyword evidence="5 7" id="KW-1133">Transmembrane helix</keyword>
<comment type="subcellular location">
    <subcellularLocation>
        <location evidence="1 7">Cell membrane</location>
        <topology evidence="1 7">Multi-pass membrane protein</topology>
    </subcellularLocation>
</comment>
<gene>
    <name evidence="8" type="ORF">IRI77_24115</name>
</gene>
<feature type="transmembrane region" description="Helical" evidence="7">
    <location>
        <begin position="122"/>
        <end position="147"/>
    </location>
</feature>
<comment type="similarity">
    <text evidence="2 7">Belongs to the UPF0056 (MarC) family.</text>
</comment>
<protein>
    <recommendedName>
        <fullName evidence="7">UPF0056 membrane protein</fullName>
    </recommendedName>
</protein>
<accession>A0A7S7NLN6</accession>